<dbReference type="PRINTS" id="PR00411">
    <property type="entry name" value="PNDRDTASEI"/>
</dbReference>
<dbReference type="GO" id="GO:0050660">
    <property type="term" value="F:flavin adenine dinucleotide binding"/>
    <property type="evidence" value="ECO:0007669"/>
    <property type="project" value="TreeGrafter"/>
</dbReference>
<dbReference type="Gene3D" id="3.50.50.60">
    <property type="entry name" value="FAD/NAD(P)-binding domain"/>
    <property type="match status" value="2"/>
</dbReference>
<comment type="function">
    <text evidence="2">Conversion of NADPH, generated by peripheral catabolic pathways, to NADH, which can enter the respiratory chain for energy generation.</text>
</comment>
<dbReference type="AlphaFoldDB" id="A0A7S4A933"/>
<dbReference type="EC" id="1.6.1.1" evidence="4"/>
<keyword evidence="5" id="KW-0963">Cytoplasm</keyword>
<keyword evidence="6" id="KW-0285">Flavoprotein</keyword>
<evidence type="ECO:0000259" key="13">
    <source>
        <dbReference type="Pfam" id="PF07992"/>
    </source>
</evidence>
<dbReference type="GO" id="GO:0003957">
    <property type="term" value="F:NAD(P)+ transhydrogenase (Si-specific) activity"/>
    <property type="evidence" value="ECO:0007669"/>
    <property type="project" value="UniProtKB-EC"/>
</dbReference>
<dbReference type="SUPFAM" id="SSF55424">
    <property type="entry name" value="FAD/NAD-linked reductases, dimerisation (C-terminal) domain"/>
    <property type="match status" value="1"/>
</dbReference>
<dbReference type="GO" id="GO:0006103">
    <property type="term" value="P:2-oxoglutarate metabolic process"/>
    <property type="evidence" value="ECO:0007669"/>
    <property type="project" value="TreeGrafter"/>
</dbReference>
<keyword evidence="9" id="KW-0560">Oxidoreductase</keyword>
<comment type="cofactor">
    <cofactor evidence="1">
        <name>FAD</name>
        <dbReference type="ChEBI" id="CHEBI:57692"/>
    </cofactor>
</comment>
<dbReference type="PRINTS" id="PR00368">
    <property type="entry name" value="FADPNR"/>
</dbReference>
<evidence type="ECO:0000256" key="10">
    <source>
        <dbReference type="ARBA" id="ARBA00023027"/>
    </source>
</evidence>
<dbReference type="GO" id="GO:0004148">
    <property type="term" value="F:dihydrolipoyl dehydrogenase (NADH) activity"/>
    <property type="evidence" value="ECO:0007669"/>
    <property type="project" value="TreeGrafter"/>
</dbReference>
<dbReference type="InterPro" id="IPR004099">
    <property type="entry name" value="Pyr_nucl-diS_OxRdtase_dimer"/>
</dbReference>
<evidence type="ECO:0000313" key="14">
    <source>
        <dbReference type="EMBL" id="CAE0707675.1"/>
    </source>
</evidence>
<dbReference type="Gene3D" id="3.30.390.30">
    <property type="match status" value="1"/>
</dbReference>
<dbReference type="Pfam" id="PF02852">
    <property type="entry name" value="Pyr_redox_dim"/>
    <property type="match status" value="1"/>
</dbReference>
<evidence type="ECO:0000256" key="3">
    <source>
        <dbReference type="ARBA" id="ARBA00004496"/>
    </source>
</evidence>
<protein>
    <recommendedName>
        <fullName evidence="4">NAD(P)(+) transhydrogenase (Si-specific)</fullName>
        <ecNumber evidence="4">1.6.1.1</ecNumber>
    </recommendedName>
    <alternativeName>
        <fullName evidence="11">NAD(P)(+) transhydrogenase [B-specific]</fullName>
    </alternativeName>
</protein>
<keyword evidence="10" id="KW-0520">NAD</keyword>
<dbReference type="InterPro" id="IPR023753">
    <property type="entry name" value="FAD/NAD-binding_dom"/>
</dbReference>
<evidence type="ECO:0000256" key="8">
    <source>
        <dbReference type="ARBA" id="ARBA00022857"/>
    </source>
</evidence>
<evidence type="ECO:0000256" key="5">
    <source>
        <dbReference type="ARBA" id="ARBA00022490"/>
    </source>
</evidence>
<accession>A0A7S4A933</accession>
<dbReference type="GO" id="GO:0005829">
    <property type="term" value="C:cytosol"/>
    <property type="evidence" value="ECO:0007669"/>
    <property type="project" value="TreeGrafter"/>
</dbReference>
<dbReference type="SUPFAM" id="SSF51905">
    <property type="entry name" value="FAD/NAD(P)-binding domain"/>
    <property type="match status" value="1"/>
</dbReference>
<dbReference type="PANTHER" id="PTHR22912:SF93">
    <property type="entry name" value="SOLUBLE PYRIDINE NUCLEOTIDE TRANSHYDROGENASE"/>
    <property type="match status" value="1"/>
</dbReference>
<evidence type="ECO:0000256" key="11">
    <source>
        <dbReference type="ARBA" id="ARBA00031183"/>
    </source>
</evidence>
<proteinExistence type="predicted"/>
<keyword evidence="8" id="KW-0521">NADP</keyword>
<evidence type="ECO:0000256" key="4">
    <source>
        <dbReference type="ARBA" id="ARBA00012772"/>
    </source>
</evidence>
<dbReference type="InterPro" id="IPR050151">
    <property type="entry name" value="Class-I_Pyr_Nuc-Dis_Oxidored"/>
</dbReference>
<feature type="domain" description="FAD/NAD(P)-binding" evidence="13">
    <location>
        <begin position="79"/>
        <end position="444"/>
    </location>
</feature>
<dbReference type="InterPro" id="IPR016156">
    <property type="entry name" value="FAD/NAD-linked_Rdtase_dimer_sf"/>
</dbReference>
<evidence type="ECO:0000259" key="12">
    <source>
        <dbReference type="Pfam" id="PF02852"/>
    </source>
</evidence>
<evidence type="ECO:0000256" key="2">
    <source>
        <dbReference type="ARBA" id="ARBA00002842"/>
    </source>
</evidence>
<evidence type="ECO:0000256" key="1">
    <source>
        <dbReference type="ARBA" id="ARBA00001974"/>
    </source>
</evidence>
<feature type="domain" description="Pyridine nucleotide-disulphide oxidoreductase dimerisation" evidence="12">
    <location>
        <begin position="496"/>
        <end position="600"/>
    </location>
</feature>
<keyword evidence="7" id="KW-0274">FAD</keyword>
<reference evidence="14" key="1">
    <citation type="submission" date="2021-01" db="EMBL/GenBank/DDBJ databases">
        <authorList>
            <person name="Corre E."/>
            <person name="Pelletier E."/>
            <person name="Niang G."/>
            <person name="Scheremetjew M."/>
            <person name="Finn R."/>
            <person name="Kale V."/>
            <person name="Holt S."/>
            <person name="Cochrane G."/>
            <person name="Meng A."/>
            <person name="Brown T."/>
            <person name="Cohen L."/>
        </authorList>
    </citation>
    <scope>NUCLEOTIDE SEQUENCE</scope>
    <source>
        <strain evidence="14">10249 10 AB</strain>
    </source>
</reference>
<dbReference type="PANTHER" id="PTHR22912">
    <property type="entry name" value="DISULFIDE OXIDOREDUCTASE"/>
    <property type="match status" value="1"/>
</dbReference>
<evidence type="ECO:0000256" key="9">
    <source>
        <dbReference type="ARBA" id="ARBA00023002"/>
    </source>
</evidence>
<organism evidence="14">
    <name type="scientific">Pseudo-nitzschia australis</name>
    <dbReference type="NCBI Taxonomy" id="44445"/>
    <lineage>
        <taxon>Eukaryota</taxon>
        <taxon>Sar</taxon>
        <taxon>Stramenopiles</taxon>
        <taxon>Ochrophyta</taxon>
        <taxon>Bacillariophyta</taxon>
        <taxon>Bacillariophyceae</taxon>
        <taxon>Bacillariophycidae</taxon>
        <taxon>Bacillariales</taxon>
        <taxon>Bacillariaceae</taxon>
        <taxon>Pseudo-nitzschia</taxon>
    </lineage>
</organism>
<dbReference type="EMBL" id="HBIX01000496">
    <property type="protein sequence ID" value="CAE0707675.1"/>
    <property type="molecule type" value="Transcribed_RNA"/>
</dbReference>
<evidence type="ECO:0000256" key="6">
    <source>
        <dbReference type="ARBA" id="ARBA00022630"/>
    </source>
</evidence>
<name>A0A7S4A933_9STRA</name>
<evidence type="ECO:0000256" key="7">
    <source>
        <dbReference type="ARBA" id="ARBA00022827"/>
    </source>
</evidence>
<gene>
    <name evidence="14" type="ORF">PAUS00366_LOCUS395</name>
</gene>
<sequence>MTQVFWFSPLVLTLLQSQWLVIITPGTVLSFQAPVQLRHETVRNRWNIGTTTRTLGPATTSFKATADDGPAPANHPYEYDMAVIGAGPVGVQAAIMAASQAKKKVVLIDAPRASGQLMNEKNNEDLSIGGPTGLFSKALRDAAKRIKVPTLRGMNLREDSIWNEITGSCVELASYNARDMKRQLEYAGVTLVEGYAKFSDNGGTHCLTITPTGPNAMGIHTITTDKVLIATGSRPFRPTNIPFDGTRVFDSDSINGLNFLPKSLVITGSGIVAIEFAKIFSNLGCNDVTLLIRDNSPKHALMKIGLDKDIAATLVADLIRSGIKIERGCEVGAIEVPSFGATAANKNLNFIVPLKINLKSKGGVDNRSENLVQEVKCDAYIAAVGRIPNTEKLNLEAAGIEVDSYGGIVVDSQLRAKGAADGNVYGAGDVLGRPFLASTGVAQGVATVKNMFGLSVSPDRDSCDDSKELCGVEDELLSNAAACDPTSLAANPFAFPVGVWSSPEAAYYGLSVAQAKDMGIEAGEGIALYAECLRGLVFSPDGLLKLVYQKSTGRVVGVHICGDDACELIHYGMELVKTRRTITDVVNSLYSAVTYHEMYRIAAQSCMDPKAARKGRAAAGRALAERRRNAKL</sequence>
<comment type="subcellular location">
    <subcellularLocation>
        <location evidence="3">Cytoplasm</location>
    </subcellularLocation>
</comment>
<dbReference type="InterPro" id="IPR036188">
    <property type="entry name" value="FAD/NAD-bd_sf"/>
</dbReference>
<dbReference type="Pfam" id="PF07992">
    <property type="entry name" value="Pyr_redox_2"/>
    <property type="match status" value="1"/>
</dbReference>